<evidence type="ECO:0008006" key="3">
    <source>
        <dbReference type="Google" id="ProtNLM"/>
    </source>
</evidence>
<comment type="caution">
    <text evidence="2">The sequence shown here is derived from an EMBL/GenBank/DDBJ whole genome shotgun (WGS) entry which is preliminary data.</text>
</comment>
<protein>
    <recommendedName>
        <fullName evidence="3">Integrase, catalytic region, zinc finger, CCHC-type, peptidase aspartic, catalytic</fullName>
    </recommendedName>
</protein>
<reference evidence="2" key="1">
    <citation type="journal article" date="2019" name="Sci. Rep.">
        <title>Draft genome of Tanacetum cinerariifolium, the natural source of mosquito coil.</title>
        <authorList>
            <person name="Yamashiro T."/>
            <person name="Shiraishi A."/>
            <person name="Satake H."/>
            <person name="Nakayama K."/>
        </authorList>
    </citation>
    <scope>NUCLEOTIDE SEQUENCE</scope>
</reference>
<feature type="compositionally biased region" description="Polar residues" evidence="1">
    <location>
        <begin position="136"/>
        <end position="153"/>
    </location>
</feature>
<evidence type="ECO:0000256" key="1">
    <source>
        <dbReference type="SAM" id="MobiDB-lite"/>
    </source>
</evidence>
<feature type="region of interest" description="Disordered" evidence="1">
    <location>
        <begin position="106"/>
        <end position="153"/>
    </location>
</feature>
<dbReference type="EMBL" id="BKCJ011091275">
    <property type="protein sequence ID" value="GFC83780.1"/>
    <property type="molecule type" value="Genomic_DNA"/>
</dbReference>
<feature type="compositionally biased region" description="Basic and acidic residues" evidence="1">
    <location>
        <begin position="114"/>
        <end position="124"/>
    </location>
</feature>
<gene>
    <name evidence="2" type="ORF">Tci_855750</name>
</gene>
<accession>A0A699RBE3</accession>
<sequence>MIVESIHICFDEIKEMSETFVANDTSGLVTQRQKASDYDNSNPVPQLYNVSSLADAHVPSQQELDLLFGPLYDEFFNAGSNPQDTQPTTNIQPTSAPFTLTYVHAEENNDNQAEEDHLPDDEFTKPFCAPAHEVTESSSHNIGNSNVSTFNQP</sequence>
<evidence type="ECO:0000313" key="2">
    <source>
        <dbReference type="EMBL" id="GFC83780.1"/>
    </source>
</evidence>
<organism evidence="2">
    <name type="scientific">Tanacetum cinerariifolium</name>
    <name type="common">Dalmatian daisy</name>
    <name type="synonym">Chrysanthemum cinerariifolium</name>
    <dbReference type="NCBI Taxonomy" id="118510"/>
    <lineage>
        <taxon>Eukaryota</taxon>
        <taxon>Viridiplantae</taxon>
        <taxon>Streptophyta</taxon>
        <taxon>Embryophyta</taxon>
        <taxon>Tracheophyta</taxon>
        <taxon>Spermatophyta</taxon>
        <taxon>Magnoliopsida</taxon>
        <taxon>eudicotyledons</taxon>
        <taxon>Gunneridae</taxon>
        <taxon>Pentapetalae</taxon>
        <taxon>asterids</taxon>
        <taxon>campanulids</taxon>
        <taxon>Asterales</taxon>
        <taxon>Asteraceae</taxon>
        <taxon>Asteroideae</taxon>
        <taxon>Anthemideae</taxon>
        <taxon>Anthemidinae</taxon>
        <taxon>Tanacetum</taxon>
    </lineage>
</organism>
<name>A0A699RBE3_TANCI</name>
<proteinExistence type="predicted"/>
<dbReference type="AlphaFoldDB" id="A0A699RBE3"/>